<reference evidence="3" key="2">
    <citation type="submission" date="2020-09" db="EMBL/GenBank/DDBJ databases">
        <authorList>
            <person name="Sun Q."/>
            <person name="Zhou Y."/>
        </authorList>
    </citation>
    <scope>NUCLEOTIDE SEQUENCE</scope>
    <source>
        <strain evidence="3">CGMCC 1.15290</strain>
    </source>
</reference>
<dbReference type="PROSITE" id="PS50983">
    <property type="entry name" value="FE_B12_PBP"/>
    <property type="match status" value="1"/>
</dbReference>
<gene>
    <name evidence="3" type="primary">fecB</name>
    <name evidence="3" type="ORF">GCM10011379_12450</name>
</gene>
<dbReference type="RefSeq" id="WP_229687756.1">
    <property type="nucleotide sequence ID" value="NZ_BMIB01000001.1"/>
</dbReference>
<dbReference type="Pfam" id="PF01497">
    <property type="entry name" value="Peripla_BP_2"/>
    <property type="match status" value="1"/>
</dbReference>
<reference evidence="3" key="1">
    <citation type="journal article" date="2014" name="Int. J. Syst. Evol. Microbiol.">
        <title>Complete genome sequence of Corynebacterium casei LMG S-19264T (=DSM 44701T), isolated from a smear-ripened cheese.</title>
        <authorList>
            <consortium name="US DOE Joint Genome Institute (JGI-PGF)"/>
            <person name="Walter F."/>
            <person name="Albersmeier A."/>
            <person name="Kalinowski J."/>
            <person name="Ruckert C."/>
        </authorList>
    </citation>
    <scope>NUCLEOTIDE SEQUENCE</scope>
    <source>
        <strain evidence="3">CGMCC 1.15290</strain>
    </source>
</reference>
<dbReference type="InterPro" id="IPR002491">
    <property type="entry name" value="ABC_transptr_periplasmic_BD"/>
</dbReference>
<evidence type="ECO:0000259" key="2">
    <source>
        <dbReference type="PROSITE" id="PS50983"/>
    </source>
</evidence>
<protein>
    <submittedName>
        <fullName evidence="3">Iron ABC transporter</fullName>
    </submittedName>
</protein>
<evidence type="ECO:0000313" key="3">
    <source>
        <dbReference type="EMBL" id="GGH62472.1"/>
    </source>
</evidence>
<dbReference type="InterPro" id="IPR054828">
    <property type="entry name" value="Vit_B12_bind_prot"/>
</dbReference>
<dbReference type="SUPFAM" id="SSF53807">
    <property type="entry name" value="Helical backbone' metal receptor"/>
    <property type="match status" value="1"/>
</dbReference>
<dbReference type="NCBIfam" id="NF038402">
    <property type="entry name" value="TroA_like"/>
    <property type="match status" value="1"/>
</dbReference>
<comment type="caution">
    <text evidence="3">The sequence shown here is derived from an EMBL/GenBank/DDBJ whole genome shotgun (WGS) entry which is preliminary data.</text>
</comment>
<name>A0A917MV75_9BACT</name>
<sequence length="259" mass="29288">MQLHAPQRIVSLVPSLTELLFHLQLQEEVKGITRFCAHPEEWKQQKAIIGGTKQVHVEKLQALQPDLVIASKEENIQEQVEAIASFAPVWVSDIGNLQQALESIEQLGVMCHREKIARQLVADVTQGFGQLAATHFPSIPTAYLIWQQPYMTVGGDTFIHNMMQHCGLENVFGSTQRYPAITLDQLAASPCKVVLLSSEPFPFREKHVAELQQQLPGKLVCLTDGEMFSWYGSRLLQSAAYFIHFREALQQRLVYLQLQ</sequence>
<evidence type="ECO:0000256" key="1">
    <source>
        <dbReference type="ARBA" id="ARBA00022729"/>
    </source>
</evidence>
<evidence type="ECO:0000313" key="4">
    <source>
        <dbReference type="Proteomes" id="UP000627292"/>
    </source>
</evidence>
<dbReference type="PANTHER" id="PTHR30535">
    <property type="entry name" value="VITAMIN B12-BINDING PROTEIN"/>
    <property type="match status" value="1"/>
</dbReference>
<dbReference type="Gene3D" id="3.40.50.1980">
    <property type="entry name" value="Nitrogenase molybdenum iron protein domain"/>
    <property type="match status" value="2"/>
</dbReference>
<dbReference type="Proteomes" id="UP000627292">
    <property type="component" value="Unassembled WGS sequence"/>
</dbReference>
<keyword evidence="4" id="KW-1185">Reference proteome</keyword>
<accession>A0A917MV75</accession>
<proteinExistence type="predicted"/>
<feature type="domain" description="Fe/B12 periplasmic-binding" evidence="2">
    <location>
        <begin position="8"/>
        <end position="259"/>
    </location>
</feature>
<dbReference type="InterPro" id="IPR050902">
    <property type="entry name" value="ABC_Transporter_SBP"/>
</dbReference>
<dbReference type="AlphaFoldDB" id="A0A917MV75"/>
<dbReference type="EMBL" id="BMIB01000001">
    <property type="protein sequence ID" value="GGH62472.1"/>
    <property type="molecule type" value="Genomic_DNA"/>
</dbReference>
<dbReference type="PANTHER" id="PTHR30535:SF35">
    <property type="entry name" value="PERIPLASMIC BINDING PROTEIN"/>
    <property type="match status" value="1"/>
</dbReference>
<keyword evidence="1" id="KW-0732">Signal</keyword>
<organism evidence="3 4">
    <name type="scientific">Filimonas zeae</name>
    <dbReference type="NCBI Taxonomy" id="1737353"/>
    <lineage>
        <taxon>Bacteria</taxon>
        <taxon>Pseudomonadati</taxon>
        <taxon>Bacteroidota</taxon>
        <taxon>Chitinophagia</taxon>
        <taxon>Chitinophagales</taxon>
        <taxon>Chitinophagaceae</taxon>
        <taxon>Filimonas</taxon>
    </lineage>
</organism>